<comment type="caution">
    <text evidence="6">The sequence shown here is derived from an EMBL/GenBank/DDBJ whole genome shotgun (WGS) entry which is preliminary data.</text>
</comment>
<evidence type="ECO:0000313" key="7">
    <source>
        <dbReference type="Proteomes" id="UP001589693"/>
    </source>
</evidence>
<dbReference type="Pfam" id="PF01408">
    <property type="entry name" value="GFO_IDH_MocA"/>
    <property type="match status" value="1"/>
</dbReference>
<proteinExistence type="inferred from homology"/>
<gene>
    <name evidence="6" type="ORF">ACFFQA_17170</name>
</gene>
<dbReference type="SUPFAM" id="SSF55347">
    <property type="entry name" value="Glyceraldehyde-3-phosphate dehydrogenase-like, C-terminal domain"/>
    <property type="match status" value="1"/>
</dbReference>
<evidence type="ECO:0000259" key="5">
    <source>
        <dbReference type="Pfam" id="PF02894"/>
    </source>
</evidence>
<dbReference type="PANTHER" id="PTHR43708:SF5">
    <property type="entry name" value="CONSERVED EXPRESSED OXIDOREDUCTASE (EUROFUNG)-RELATED"/>
    <property type="match status" value="1"/>
</dbReference>
<keyword evidence="7" id="KW-1185">Reference proteome</keyword>
<protein>
    <submittedName>
        <fullName evidence="6">Gfo/Idh/MocA family oxidoreductase</fullName>
    </submittedName>
</protein>
<sequence length="351" mass="37794">MHSEIRVGLLGYGIAGAVFHAPLIAATPGLSLASVVTADPAKRERLRRDHPATAVLDTADQLFASDDHDLVVVATPNRTHVSLAATALERGIPVVVDKPFAPSSAQARELAALAAERGVPLSVFQNRRWDGDFRTVAKLVADGSLGRVLRFESRFDRWVPEPKQGWRERAGAEEAGGVLFDLGAHLVDQSLHLFGPVRSVYAEVSRQRPGVEVDDDFFVALRHVGGVTSHLWSSSLAAQRGHRFRVLGDRAAYTKHGLDGQEDALKSGLRPGSPSWGREPQNRWGTLGIEGETRTVETEAGAYQDFYRGMVAAIRNGAPVPVSPVDAITALEVIEAARLSAGCGRVVELEA</sequence>
<name>A0ABV5ZXN8_9PSEU</name>
<dbReference type="InterPro" id="IPR000683">
    <property type="entry name" value="Gfo/Idh/MocA-like_OxRdtase_N"/>
</dbReference>
<dbReference type="PANTHER" id="PTHR43708">
    <property type="entry name" value="CONSERVED EXPRESSED OXIDOREDUCTASE (EUROFUNG)"/>
    <property type="match status" value="1"/>
</dbReference>
<dbReference type="InterPro" id="IPR004104">
    <property type="entry name" value="Gfo/Idh/MocA-like_OxRdtase_C"/>
</dbReference>
<evidence type="ECO:0000256" key="1">
    <source>
        <dbReference type="ARBA" id="ARBA00010928"/>
    </source>
</evidence>
<dbReference type="Gene3D" id="3.40.50.720">
    <property type="entry name" value="NAD(P)-binding Rossmann-like Domain"/>
    <property type="match status" value="1"/>
</dbReference>
<accession>A0ABV5ZXN8</accession>
<dbReference type="InterPro" id="IPR051317">
    <property type="entry name" value="Gfo/Idh/MocA_oxidoreduct"/>
</dbReference>
<feature type="domain" description="Gfo/Idh/MocA-like oxidoreductase C-terminal" evidence="5">
    <location>
        <begin position="138"/>
        <end position="349"/>
    </location>
</feature>
<feature type="region of interest" description="Disordered" evidence="3">
    <location>
        <begin position="262"/>
        <end position="285"/>
    </location>
</feature>
<dbReference type="Proteomes" id="UP001589693">
    <property type="component" value="Unassembled WGS sequence"/>
</dbReference>
<dbReference type="SUPFAM" id="SSF51735">
    <property type="entry name" value="NAD(P)-binding Rossmann-fold domains"/>
    <property type="match status" value="1"/>
</dbReference>
<dbReference type="Pfam" id="PF02894">
    <property type="entry name" value="GFO_IDH_MocA_C"/>
    <property type="match status" value="1"/>
</dbReference>
<keyword evidence="2" id="KW-0560">Oxidoreductase</keyword>
<evidence type="ECO:0000256" key="3">
    <source>
        <dbReference type="SAM" id="MobiDB-lite"/>
    </source>
</evidence>
<reference evidence="6 7" key="1">
    <citation type="submission" date="2024-09" db="EMBL/GenBank/DDBJ databases">
        <authorList>
            <person name="Sun Q."/>
            <person name="Mori K."/>
        </authorList>
    </citation>
    <scope>NUCLEOTIDE SEQUENCE [LARGE SCALE GENOMIC DNA]</scope>
    <source>
        <strain evidence="6 7">TBRC 7907</strain>
    </source>
</reference>
<dbReference type="RefSeq" id="WP_377852970.1">
    <property type="nucleotide sequence ID" value="NZ_JBHLZU010000014.1"/>
</dbReference>
<dbReference type="Gene3D" id="3.30.360.10">
    <property type="entry name" value="Dihydrodipicolinate Reductase, domain 2"/>
    <property type="match status" value="1"/>
</dbReference>
<dbReference type="InterPro" id="IPR036291">
    <property type="entry name" value="NAD(P)-bd_dom_sf"/>
</dbReference>
<evidence type="ECO:0000313" key="6">
    <source>
        <dbReference type="EMBL" id="MFB9905667.1"/>
    </source>
</evidence>
<evidence type="ECO:0000256" key="2">
    <source>
        <dbReference type="ARBA" id="ARBA00023002"/>
    </source>
</evidence>
<comment type="similarity">
    <text evidence="1">Belongs to the Gfo/Idh/MocA family.</text>
</comment>
<dbReference type="EMBL" id="JBHLZU010000014">
    <property type="protein sequence ID" value="MFB9905667.1"/>
    <property type="molecule type" value="Genomic_DNA"/>
</dbReference>
<organism evidence="6 7">
    <name type="scientific">Allokutzneria oryzae</name>
    <dbReference type="NCBI Taxonomy" id="1378989"/>
    <lineage>
        <taxon>Bacteria</taxon>
        <taxon>Bacillati</taxon>
        <taxon>Actinomycetota</taxon>
        <taxon>Actinomycetes</taxon>
        <taxon>Pseudonocardiales</taxon>
        <taxon>Pseudonocardiaceae</taxon>
        <taxon>Allokutzneria</taxon>
    </lineage>
</organism>
<feature type="domain" description="Gfo/Idh/MocA-like oxidoreductase N-terminal" evidence="4">
    <location>
        <begin position="5"/>
        <end position="123"/>
    </location>
</feature>
<evidence type="ECO:0000259" key="4">
    <source>
        <dbReference type="Pfam" id="PF01408"/>
    </source>
</evidence>